<dbReference type="SUPFAM" id="SSF46894">
    <property type="entry name" value="C-terminal effector domain of the bipartite response regulators"/>
    <property type="match status" value="1"/>
</dbReference>
<gene>
    <name evidence="9" type="ORF">FY004_01025</name>
</gene>
<evidence type="ECO:0000256" key="3">
    <source>
        <dbReference type="ARBA" id="ARBA00023015"/>
    </source>
</evidence>
<dbReference type="GO" id="GO:0006355">
    <property type="term" value="P:regulation of DNA-templated transcription"/>
    <property type="evidence" value="ECO:0007669"/>
    <property type="project" value="InterPro"/>
</dbReference>
<dbReference type="Gene3D" id="3.30.70.1230">
    <property type="entry name" value="Nucleotide cyclase"/>
    <property type="match status" value="1"/>
</dbReference>
<keyword evidence="2" id="KW-0902">Two-component regulatory system</keyword>
<dbReference type="EMBL" id="VSZQ01000003">
    <property type="protein sequence ID" value="TYR66409.1"/>
    <property type="molecule type" value="Genomic_DNA"/>
</dbReference>
<dbReference type="SMART" id="SM01043">
    <property type="entry name" value="BTAD"/>
    <property type="match status" value="1"/>
</dbReference>
<dbReference type="Gene3D" id="1.25.40.10">
    <property type="entry name" value="Tetratricopeptide repeat domain"/>
    <property type="match status" value="1"/>
</dbReference>
<dbReference type="AlphaFoldDB" id="A0A5D4JPP1"/>
<dbReference type="SUPFAM" id="SSF52540">
    <property type="entry name" value="P-loop containing nucleoside triphosphate hydrolases"/>
    <property type="match status" value="1"/>
</dbReference>
<dbReference type="InterPro" id="IPR001867">
    <property type="entry name" value="OmpR/PhoB-type_DNA-bd"/>
</dbReference>
<accession>A0A5D4JPP1</accession>
<evidence type="ECO:0000313" key="10">
    <source>
        <dbReference type="Proteomes" id="UP000323242"/>
    </source>
</evidence>
<evidence type="ECO:0000256" key="2">
    <source>
        <dbReference type="ARBA" id="ARBA00023012"/>
    </source>
</evidence>
<organism evidence="9 10">
    <name type="scientific">Streptomyces parvus</name>
    <dbReference type="NCBI Taxonomy" id="66428"/>
    <lineage>
        <taxon>Bacteria</taxon>
        <taxon>Bacillati</taxon>
        <taxon>Actinomycetota</taxon>
        <taxon>Actinomycetes</taxon>
        <taxon>Kitasatosporales</taxon>
        <taxon>Streptomycetaceae</taxon>
        <taxon>Streptomyces</taxon>
    </lineage>
</organism>
<dbReference type="InterPro" id="IPR016032">
    <property type="entry name" value="Sig_transdc_resp-reg_C-effctor"/>
</dbReference>
<dbReference type="SUPFAM" id="SSF48452">
    <property type="entry name" value="TPR-like"/>
    <property type="match status" value="1"/>
</dbReference>
<dbReference type="InterPro" id="IPR029787">
    <property type="entry name" value="Nucleotide_cyclase"/>
</dbReference>
<dbReference type="PANTHER" id="PTHR35807:SF1">
    <property type="entry name" value="TRANSCRIPTIONAL REGULATOR REDD"/>
    <property type="match status" value="1"/>
</dbReference>
<dbReference type="Pfam" id="PF03704">
    <property type="entry name" value="BTAD"/>
    <property type="match status" value="1"/>
</dbReference>
<dbReference type="PROSITE" id="PS51755">
    <property type="entry name" value="OMPR_PHOB"/>
    <property type="match status" value="1"/>
</dbReference>
<dbReference type="Proteomes" id="UP000323242">
    <property type="component" value="Unassembled WGS sequence"/>
</dbReference>
<evidence type="ECO:0000256" key="5">
    <source>
        <dbReference type="ARBA" id="ARBA00023163"/>
    </source>
</evidence>
<dbReference type="Gene3D" id="3.40.50.300">
    <property type="entry name" value="P-loop containing nucleotide triphosphate hydrolases"/>
    <property type="match status" value="1"/>
</dbReference>
<dbReference type="GO" id="GO:0003677">
    <property type="term" value="F:DNA binding"/>
    <property type="evidence" value="ECO:0007669"/>
    <property type="project" value="UniProtKB-UniRule"/>
</dbReference>
<name>A0A5D4JPP1_9ACTN</name>
<dbReference type="InterPro" id="IPR005158">
    <property type="entry name" value="BTAD"/>
</dbReference>
<evidence type="ECO:0000259" key="8">
    <source>
        <dbReference type="PROSITE" id="PS51755"/>
    </source>
</evidence>
<dbReference type="SUPFAM" id="SSF55073">
    <property type="entry name" value="Nucleotide cyclase"/>
    <property type="match status" value="1"/>
</dbReference>
<dbReference type="PANTHER" id="PTHR35807">
    <property type="entry name" value="TRANSCRIPTIONAL REGULATOR REDD-RELATED"/>
    <property type="match status" value="1"/>
</dbReference>
<dbReference type="Pfam" id="PF13191">
    <property type="entry name" value="AAA_16"/>
    <property type="match status" value="1"/>
</dbReference>
<evidence type="ECO:0000256" key="4">
    <source>
        <dbReference type="ARBA" id="ARBA00023125"/>
    </source>
</evidence>
<dbReference type="Gene3D" id="1.10.10.10">
    <property type="entry name" value="Winged helix-like DNA-binding domain superfamily/Winged helix DNA-binding domain"/>
    <property type="match status" value="1"/>
</dbReference>
<comment type="similarity">
    <text evidence="1">Belongs to the AfsR/DnrI/RedD regulatory family.</text>
</comment>
<protein>
    <submittedName>
        <fullName evidence="9">AAA family ATPase</fullName>
    </submittedName>
</protein>
<evidence type="ECO:0000256" key="7">
    <source>
        <dbReference type="SAM" id="MobiDB-lite"/>
    </source>
</evidence>
<keyword evidence="5" id="KW-0804">Transcription</keyword>
<dbReference type="InterPro" id="IPR011990">
    <property type="entry name" value="TPR-like_helical_dom_sf"/>
</dbReference>
<proteinExistence type="inferred from homology"/>
<reference evidence="9 10" key="1">
    <citation type="submission" date="2019-08" db="EMBL/GenBank/DDBJ databases">
        <title>Draft genome for granaticin producer strain Streptomyces parvus C05.</title>
        <authorList>
            <person name="Gonzalez-Pimentel J.L."/>
        </authorList>
    </citation>
    <scope>NUCLEOTIDE SEQUENCE [LARGE SCALE GENOMIC DNA]</scope>
    <source>
        <strain evidence="9 10">C05</strain>
    </source>
</reference>
<keyword evidence="3" id="KW-0805">Transcription regulation</keyword>
<evidence type="ECO:0000313" key="9">
    <source>
        <dbReference type="EMBL" id="TYR66409.1"/>
    </source>
</evidence>
<evidence type="ECO:0000256" key="1">
    <source>
        <dbReference type="ARBA" id="ARBA00005820"/>
    </source>
</evidence>
<dbReference type="GO" id="GO:0000160">
    <property type="term" value="P:phosphorelay signal transduction system"/>
    <property type="evidence" value="ECO:0007669"/>
    <property type="project" value="UniProtKB-KW"/>
</dbReference>
<comment type="caution">
    <text evidence="9">The sequence shown here is derived from an EMBL/GenBank/DDBJ whole genome shotgun (WGS) entry which is preliminary data.</text>
</comment>
<dbReference type="InterPro" id="IPR036388">
    <property type="entry name" value="WH-like_DNA-bd_sf"/>
</dbReference>
<feature type="DNA-binding region" description="OmpR/PhoB-type" evidence="6">
    <location>
        <begin position="1"/>
        <end position="96"/>
    </location>
</feature>
<keyword evidence="4 6" id="KW-0238">DNA-binding</keyword>
<dbReference type="InterPro" id="IPR051677">
    <property type="entry name" value="AfsR-DnrI-RedD_regulator"/>
</dbReference>
<dbReference type="SMART" id="SM00862">
    <property type="entry name" value="Trans_reg_C"/>
    <property type="match status" value="1"/>
</dbReference>
<feature type="domain" description="OmpR/PhoB-type" evidence="8">
    <location>
        <begin position="1"/>
        <end position="96"/>
    </location>
</feature>
<feature type="region of interest" description="Disordered" evidence="7">
    <location>
        <begin position="719"/>
        <end position="739"/>
    </location>
</feature>
<dbReference type="InterPro" id="IPR041664">
    <property type="entry name" value="AAA_16"/>
</dbReference>
<dbReference type="CDD" id="cd15831">
    <property type="entry name" value="BTAD"/>
    <property type="match status" value="1"/>
</dbReference>
<keyword evidence="10" id="KW-1185">Reference proteome</keyword>
<evidence type="ECO:0000256" key="6">
    <source>
        <dbReference type="PROSITE-ProRule" id="PRU01091"/>
    </source>
</evidence>
<dbReference type="InterPro" id="IPR027417">
    <property type="entry name" value="P-loop_NTPase"/>
</dbReference>
<sequence>MHFKLLGPLEYHVEDRQVPLGGINQRALLGALLINANQVVATSRLTKALWGYDAPSTSRKMVQNAASSVRRIFTENGASNSPAELLTRSPGYLLSVPCESIDLYMFQQLAEQGRAELIRRRWESATRSLREALALWRGPMLSDLAEMGIDWPELRATQSARLAAFEDCVEAELAIGRHHELANELEAAFAAEPARERLCGHLMLALYRCGRQPDALMVYQRTRTALLAEFGLDPGRELQQLERAILNHDPSLALPAPAAPSLSRAIPEAVADVREEPVRATPRVTAAGAARTLSERKWISVLMVQACFGTPRDAEDPEYVDDALKDLAAAITEGVKIFGGVVHARVGSVWWVLFGAGRTREDDPERAVRAALALRERFSPRPSASPTTGSHPVVHSAVATGEVICTYGDRAEAYPVDVVGPVLETCARLLVRVPPGSVQVCADTGRVTRHAFDFSEENEPSEKQRATAPAAVTDTSALTPFVGRRAELNSLQRLLESIRIRNQPHLVTLLGEPGIGKSRLVTELMIADSKAPEAVRWLIGRVPPYGRNITLGALADIVKSCAGIRDFDPAALAERQLAAAVREVCGSSDRADWIISRLRPVIGLGETDHFRNPRHGHNPAESFTAWRTFMEEIAARQPLAVVLEDLHLADDALLDFVGDLTDDVGSVPLLVIATSRPELLQTRPLWGGGKRNATTLTLDPLPTDSLALLLESLAQRHCPEKRADRNRPQAARRCGPEDGEAYGGPALISRIGGNPLFADEYVRMLAGPAPPTGRVPSVEGSFLDTTGHGGPAGQLHPLPQPVYTVIAARLDNLPPAEREVLRDAAVLSGTVWARAVAALGERDEAEVLACLERLERMEFLRRVRDGSATDDVTYEFRHVLVRDVAYAQLTRSARGTKHLRAAAWMERLSPAHEELRAYHSAEASGLSAADGRTIAGVVERRPEPLTQPV</sequence>